<dbReference type="EMBL" id="PRDK01000009">
    <property type="protein sequence ID" value="MBE8715112.1"/>
    <property type="molecule type" value="Genomic_DNA"/>
</dbReference>
<protein>
    <submittedName>
        <fullName evidence="1">Uncharacterized protein</fullName>
    </submittedName>
</protein>
<sequence>MTSISTDLNPRKRLEDKNNFQRFILINRDGTSVERIILSVPDIQLREEIISNHFLSRYVHWFVKEDIGANLIGRDNPWDFEWELSNSENLNIEITSIAENEEQFRKRKYEERLATNLYKEEITLHELEKITFNFPNEILNEKIAFYKSVGTKSDDFVANPYFNRKGLIFTSRIDEKVNELDNIIKQAVQKKINKKHSNKENVTLIIDNRTVTYELNDLLRAFEKLDDYIAETPFKEIWFYTGYYSNNDGSNAEYSFSPLKISDEKLELLKTIVNL</sequence>
<name>A0A928V243_9SPHI</name>
<keyword evidence="2" id="KW-1185">Reference proteome</keyword>
<reference evidence="1" key="1">
    <citation type="submission" date="2018-02" db="EMBL/GenBank/DDBJ databases">
        <authorList>
            <person name="Vasarhelyi B.M."/>
            <person name="Deshmukh S."/>
            <person name="Balint B."/>
            <person name="Kukolya J."/>
        </authorList>
    </citation>
    <scope>NUCLEOTIDE SEQUENCE</scope>
    <source>
        <strain evidence="1">KB22</strain>
    </source>
</reference>
<dbReference type="AlphaFoldDB" id="A0A928V243"/>
<dbReference type="Proteomes" id="UP000616201">
    <property type="component" value="Unassembled WGS sequence"/>
</dbReference>
<evidence type="ECO:0000313" key="1">
    <source>
        <dbReference type="EMBL" id="MBE8715112.1"/>
    </source>
</evidence>
<organism evidence="1 2">
    <name type="scientific">Sphingobacterium hungaricum</name>
    <dbReference type="NCBI Taxonomy" id="2082723"/>
    <lineage>
        <taxon>Bacteria</taxon>
        <taxon>Pseudomonadati</taxon>
        <taxon>Bacteroidota</taxon>
        <taxon>Sphingobacteriia</taxon>
        <taxon>Sphingobacteriales</taxon>
        <taxon>Sphingobacteriaceae</taxon>
        <taxon>Sphingobacterium</taxon>
    </lineage>
</organism>
<evidence type="ECO:0000313" key="2">
    <source>
        <dbReference type="Proteomes" id="UP000616201"/>
    </source>
</evidence>
<dbReference type="RefSeq" id="WP_196936962.1">
    <property type="nucleotide sequence ID" value="NZ_MU158698.1"/>
</dbReference>
<proteinExistence type="predicted"/>
<accession>A0A928V243</accession>
<gene>
    <name evidence="1" type="ORF">C4F49_15620</name>
</gene>
<comment type="caution">
    <text evidence="1">The sequence shown here is derived from an EMBL/GenBank/DDBJ whole genome shotgun (WGS) entry which is preliminary data.</text>
</comment>